<dbReference type="EMBL" id="JARXRM010000035">
    <property type="protein sequence ID" value="MDH5823552.1"/>
    <property type="molecule type" value="Genomic_DNA"/>
</dbReference>
<name>A0ABT6JAD9_9GAMM</name>
<dbReference type="Proteomes" id="UP001156940">
    <property type="component" value="Unassembled WGS sequence"/>
</dbReference>
<keyword evidence="2" id="KW-1185">Reference proteome</keyword>
<evidence type="ECO:0000313" key="1">
    <source>
        <dbReference type="EMBL" id="MDH5823552.1"/>
    </source>
</evidence>
<sequence>MHQPIAALEKGAISGPVAVVLHRTVSAAPVSALAPLSGDIGTHFLIDKDGTTYQTASLRKYTAHVGPIKSRCLAEGTCEAEEAKRLRHGAARWSRP</sequence>
<dbReference type="GO" id="GO:0008745">
    <property type="term" value="F:N-acetylmuramoyl-L-alanine amidase activity"/>
    <property type="evidence" value="ECO:0007669"/>
    <property type="project" value="UniProtKB-EC"/>
</dbReference>
<organism evidence="1 2">
    <name type="scientific">Luteimonas endophytica</name>
    <dbReference type="NCBI Taxonomy" id="3042023"/>
    <lineage>
        <taxon>Bacteria</taxon>
        <taxon>Pseudomonadati</taxon>
        <taxon>Pseudomonadota</taxon>
        <taxon>Gammaproteobacteria</taxon>
        <taxon>Lysobacterales</taxon>
        <taxon>Lysobacteraceae</taxon>
        <taxon>Luteimonas</taxon>
    </lineage>
</organism>
<evidence type="ECO:0000313" key="2">
    <source>
        <dbReference type="Proteomes" id="UP001156940"/>
    </source>
</evidence>
<comment type="caution">
    <text evidence="1">The sequence shown here is derived from an EMBL/GenBank/DDBJ whole genome shotgun (WGS) entry which is preliminary data.</text>
</comment>
<dbReference type="EC" id="3.5.1.28" evidence="1"/>
<reference evidence="1 2" key="1">
    <citation type="submission" date="2023-04" db="EMBL/GenBank/DDBJ databases">
        <title>Luteimonas endophyticus RD2P54.</title>
        <authorList>
            <person name="Sun J.-Q."/>
        </authorList>
    </citation>
    <scope>NUCLEOTIDE SEQUENCE [LARGE SCALE GENOMIC DNA]</scope>
    <source>
        <strain evidence="1 2">RD2P54</strain>
    </source>
</reference>
<dbReference type="RefSeq" id="WP_280574764.1">
    <property type="nucleotide sequence ID" value="NZ_JARXRM010000035.1"/>
</dbReference>
<dbReference type="Gene3D" id="3.40.80.10">
    <property type="entry name" value="Peptidoglycan recognition protein-like"/>
    <property type="match status" value="1"/>
</dbReference>
<dbReference type="InterPro" id="IPR036505">
    <property type="entry name" value="Amidase/PGRP_sf"/>
</dbReference>
<proteinExistence type="predicted"/>
<keyword evidence="1" id="KW-0378">Hydrolase</keyword>
<accession>A0ABT6JAD9</accession>
<dbReference type="SUPFAM" id="SSF55846">
    <property type="entry name" value="N-acetylmuramoyl-L-alanine amidase-like"/>
    <property type="match status" value="1"/>
</dbReference>
<gene>
    <name evidence="1" type="ORF">QFW77_11200</name>
</gene>
<protein>
    <submittedName>
        <fullName evidence="1">N-acetylmuramoyl-L-alanine amidase</fullName>
        <ecNumber evidence="1">3.5.1.28</ecNumber>
    </submittedName>
</protein>